<feature type="region of interest" description="Disordered" evidence="1">
    <location>
        <begin position="30"/>
        <end position="52"/>
    </location>
</feature>
<reference evidence="3" key="1">
    <citation type="journal article" date="2023" name="bioRxiv">
        <title>Improved chromosome-level genome assembly for marigold (Tagetes erecta).</title>
        <authorList>
            <person name="Jiang F."/>
            <person name="Yuan L."/>
            <person name="Wang S."/>
            <person name="Wang H."/>
            <person name="Xu D."/>
            <person name="Wang A."/>
            <person name="Fan W."/>
        </authorList>
    </citation>
    <scope>NUCLEOTIDE SEQUENCE</scope>
    <source>
        <strain evidence="3">WSJ</strain>
        <tissue evidence="3">Leaf</tissue>
    </source>
</reference>
<keyword evidence="2" id="KW-0812">Transmembrane</keyword>
<dbReference type="PANTHER" id="PTHR34562">
    <property type="entry name" value="WPP DOMAIN-INTERACTING PROTEIN 2"/>
    <property type="match status" value="1"/>
</dbReference>
<feature type="region of interest" description="Disordered" evidence="1">
    <location>
        <begin position="165"/>
        <end position="187"/>
    </location>
</feature>
<dbReference type="Proteomes" id="UP001229421">
    <property type="component" value="Unassembled WGS sequence"/>
</dbReference>
<feature type="transmembrane region" description="Helical" evidence="2">
    <location>
        <begin position="358"/>
        <end position="380"/>
    </location>
</feature>
<accession>A0AAD8KBB3</accession>
<keyword evidence="2" id="KW-1133">Transmembrane helix</keyword>
<proteinExistence type="predicted"/>
<dbReference type="EMBL" id="JAUHHV010000007">
    <property type="protein sequence ID" value="KAK1417971.1"/>
    <property type="molecule type" value="Genomic_DNA"/>
</dbReference>
<dbReference type="AlphaFoldDB" id="A0AAD8KBB3"/>
<keyword evidence="4" id="KW-1185">Reference proteome</keyword>
<feature type="compositionally biased region" description="Basic and acidic residues" evidence="1">
    <location>
        <begin position="167"/>
        <end position="178"/>
    </location>
</feature>
<evidence type="ECO:0008006" key="5">
    <source>
        <dbReference type="Google" id="ProtNLM"/>
    </source>
</evidence>
<organism evidence="3 4">
    <name type="scientific">Tagetes erecta</name>
    <name type="common">African marigold</name>
    <dbReference type="NCBI Taxonomy" id="13708"/>
    <lineage>
        <taxon>Eukaryota</taxon>
        <taxon>Viridiplantae</taxon>
        <taxon>Streptophyta</taxon>
        <taxon>Embryophyta</taxon>
        <taxon>Tracheophyta</taxon>
        <taxon>Spermatophyta</taxon>
        <taxon>Magnoliopsida</taxon>
        <taxon>eudicotyledons</taxon>
        <taxon>Gunneridae</taxon>
        <taxon>Pentapetalae</taxon>
        <taxon>asterids</taxon>
        <taxon>campanulids</taxon>
        <taxon>Asterales</taxon>
        <taxon>Asteraceae</taxon>
        <taxon>Asteroideae</taxon>
        <taxon>Heliantheae alliance</taxon>
        <taxon>Tageteae</taxon>
        <taxon>Tagetes</taxon>
    </lineage>
</organism>
<sequence>MGSESEVTVVRSINDELNLGKFEESESELKSNVEDEIKIGGSSSPALSKRQGLRKWRRIPRDLVKKPGYEDGDRTAVKTAAVNVNSDSGVEAVFDAAARIRHEVGHFNGGSLSLTDDHERNGGVVPGKKARGLRIQNEKSNSTLGSESQSFESVFLQGGNASVSNGRKSDMFGKHDAESSDDAGFADNKHLNDEARIVLMKSDAESDDVSLAAADNIGKQEGSVDLDPLVESVKRLHFAQTGFEREVQKLRDVEKADLLTFDDPLHEILELKDAKILKLESILNSGDVKTKLEDRLMNIIQTEVEYAVITAATKVLTEGVLNEVEADDLQQTDVSSHAKEQDEKLETKEDLKQLQNRVCKFTSCFIIMLILLLVTFYLQFFTQNVEVVLVPT</sequence>
<gene>
    <name evidence="3" type="ORF">QVD17_27107</name>
</gene>
<name>A0AAD8KBB3_TARER</name>
<dbReference type="PANTHER" id="PTHR34562:SF16">
    <property type="entry name" value="WPP DOMAIN-CONTAINING PROTEIN"/>
    <property type="match status" value="1"/>
</dbReference>
<comment type="caution">
    <text evidence="3">The sequence shown here is derived from an EMBL/GenBank/DDBJ whole genome shotgun (WGS) entry which is preliminary data.</text>
</comment>
<protein>
    <recommendedName>
        <fullName evidence="5">WPP domain-interacting protein 1</fullName>
    </recommendedName>
</protein>
<keyword evidence="2" id="KW-0472">Membrane</keyword>
<evidence type="ECO:0000256" key="2">
    <source>
        <dbReference type="SAM" id="Phobius"/>
    </source>
</evidence>
<evidence type="ECO:0000256" key="1">
    <source>
        <dbReference type="SAM" id="MobiDB-lite"/>
    </source>
</evidence>
<evidence type="ECO:0000313" key="3">
    <source>
        <dbReference type="EMBL" id="KAK1417971.1"/>
    </source>
</evidence>
<dbReference type="InterPro" id="IPR044696">
    <property type="entry name" value="WIP1/2/3"/>
</dbReference>
<evidence type="ECO:0000313" key="4">
    <source>
        <dbReference type="Proteomes" id="UP001229421"/>
    </source>
</evidence>